<organism evidence="3 4">
    <name type="scientific">Cladophialophora carrionii CBS 160.54</name>
    <dbReference type="NCBI Taxonomy" id="1279043"/>
    <lineage>
        <taxon>Eukaryota</taxon>
        <taxon>Fungi</taxon>
        <taxon>Dikarya</taxon>
        <taxon>Ascomycota</taxon>
        <taxon>Pezizomycotina</taxon>
        <taxon>Eurotiomycetes</taxon>
        <taxon>Chaetothyriomycetidae</taxon>
        <taxon>Chaetothyriales</taxon>
        <taxon>Herpotrichiellaceae</taxon>
        <taxon>Cladophialophora</taxon>
    </lineage>
</organism>
<proteinExistence type="inferred from homology"/>
<keyword evidence="2" id="KW-0560">Oxidoreductase</keyword>
<protein>
    <recommendedName>
        <fullName evidence="5">NAD(P)-binding protein</fullName>
    </recommendedName>
</protein>
<evidence type="ECO:0008006" key="5">
    <source>
        <dbReference type="Google" id="ProtNLM"/>
    </source>
</evidence>
<dbReference type="RefSeq" id="XP_008728231.1">
    <property type="nucleotide sequence ID" value="XM_008730009.1"/>
</dbReference>
<gene>
    <name evidence="3" type="ORF">G647_05683</name>
</gene>
<dbReference type="Pfam" id="PF00106">
    <property type="entry name" value="adh_short"/>
    <property type="match status" value="1"/>
</dbReference>
<dbReference type="GeneID" id="19984176"/>
<dbReference type="PIRSF" id="PIRSF000126">
    <property type="entry name" value="11-beta-HSD1"/>
    <property type="match status" value="1"/>
</dbReference>
<dbReference type="HOGENOM" id="CLU_010194_38_2_1"/>
<evidence type="ECO:0000256" key="2">
    <source>
        <dbReference type="ARBA" id="ARBA00023002"/>
    </source>
</evidence>
<dbReference type="AlphaFoldDB" id="V9DB25"/>
<sequence length="313" mass="34448">MSVSLYNACAVVGASTLGYISFKTLSALLFHLHSSKLQRYHHGPEPWALVTGASDGIGLAFVNELAQRGFNVVLHGRNETKLKKVLSELQRKHKTSFKLLVLDATSPSSPEFDKTVLSAVQGLNLTIVIHNVAGSGEAKVEMPMFMDLSAKQCDGWINVNVRFTTHLTRLLLPLLVKSQPGLMLFVSSAVTEMPSPGVSLYTGSKCYLEALTKCLKLEMKMQGHDIEMKSLTTGLVATASSGRYEKDVSFVMPSPRTFVRASLGKVGWGSPRITPWIGHWLQFGLISSLPTWLQETMVIRMVQKVQAQMAKRD</sequence>
<comment type="similarity">
    <text evidence="1">Belongs to the short-chain dehydrogenases/reductases (SDR) family.</text>
</comment>
<dbReference type="Gene3D" id="3.40.50.720">
    <property type="entry name" value="NAD(P)-binding Rossmann-like Domain"/>
    <property type="match status" value="1"/>
</dbReference>
<reference evidence="3 4" key="1">
    <citation type="submission" date="2013-03" db="EMBL/GenBank/DDBJ databases">
        <title>The Genome Sequence of Cladophialophora carrionii CBS 160.54.</title>
        <authorList>
            <consortium name="The Broad Institute Genomics Platform"/>
            <person name="Cuomo C."/>
            <person name="de Hoog S."/>
            <person name="Gorbushina A."/>
            <person name="Walker B."/>
            <person name="Young S.K."/>
            <person name="Zeng Q."/>
            <person name="Gargeya S."/>
            <person name="Fitzgerald M."/>
            <person name="Haas B."/>
            <person name="Abouelleil A."/>
            <person name="Allen A.W."/>
            <person name="Alvarado L."/>
            <person name="Arachchi H.M."/>
            <person name="Berlin A.M."/>
            <person name="Chapman S.B."/>
            <person name="Gainer-Dewar J."/>
            <person name="Goldberg J."/>
            <person name="Griggs A."/>
            <person name="Gujja S."/>
            <person name="Hansen M."/>
            <person name="Howarth C."/>
            <person name="Imamovic A."/>
            <person name="Ireland A."/>
            <person name="Larimer J."/>
            <person name="McCowan C."/>
            <person name="Murphy C."/>
            <person name="Pearson M."/>
            <person name="Poon T.W."/>
            <person name="Priest M."/>
            <person name="Roberts A."/>
            <person name="Saif S."/>
            <person name="Shea T."/>
            <person name="Sisk P."/>
            <person name="Sykes S."/>
            <person name="Wortman J."/>
            <person name="Nusbaum C."/>
            <person name="Birren B."/>
        </authorList>
    </citation>
    <scope>NUCLEOTIDE SEQUENCE [LARGE SCALE GENOMIC DNA]</scope>
    <source>
        <strain evidence="3 4">CBS 160.54</strain>
    </source>
</reference>
<dbReference type="InterPro" id="IPR002347">
    <property type="entry name" value="SDR_fam"/>
</dbReference>
<dbReference type="GO" id="GO:0005783">
    <property type="term" value="C:endoplasmic reticulum"/>
    <property type="evidence" value="ECO:0007669"/>
    <property type="project" value="TreeGrafter"/>
</dbReference>
<evidence type="ECO:0000313" key="4">
    <source>
        <dbReference type="Proteomes" id="UP000030678"/>
    </source>
</evidence>
<dbReference type="OrthoDB" id="47007at2759"/>
<evidence type="ECO:0000256" key="1">
    <source>
        <dbReference type="ARBA" id="ARBA00006484"/>
    </source>
</evidence>
<dbReference type="SUPFAM" id="SSF51735">
    <property type="entry name" value="NAD(P)-binding Rossmann-fold domains"/>
    <property type="match status" value="1"/>
</dbReference>
<evidence type="ECO:0000313" key="3">
    <source>
        <dbReference type="EMBL" id="ETI23876.1"/>
    </source>
</evidence>
<dbReference type="InterPro" id="IPR051019">
    <property type="entry name" value="VLCFA-Steroid_DH"/>
</dbReference>
<name>V9DB25_9EURO</name>
<dbReference type="PRINTS" id="PR00081">
    <property type="entry name" value="GDHRDH"/>
</dbReference>
<dbReference type="PANTHER" id="PTHR43899:SF13">
    <property type="entry name" value="RH59310P"/>
    <property type="match status" value="1"/>
</dbReference>
<accession>V9DB25</accession>
<dbReference type="GO" id="GO:0016491">
    <property type="term" value="F:oxidoreductase activity"/>
    <property type="evidence" value="ECO:0007669"/>
    <property type="project" value="UniProtKB-KW"/>
</dbReference>
<dbReference type="VEuPathDB" id="FungiDB:G647_05683"/>
<dbReference type="InterPro" id="IPR036291">
    <property type="entry name" value="NAD(P)-bd_dom_sf"/>
</dbReference>
<dbReference type="EMBL" id="KB822705">
    <property type="protein sequence ID" value="ETI23876.1"/>
    <property type="molecule type" value="Genomic_DNA"/>
</dbReference>
<dbReference type="PANTHER" id="PTHR43899">
    <property type="entry name" value="RH59310P"/>
    <property type="match status" value="1"/>
</dbReference>
<dbReference type="Proteomes" id="UP000030678">
    <property type="component" value="Unassembled WGS sequence"/>
</dbReference>